<dbReference type="InterPro" id="IPR036034">
    <property type="entry name" value="PDZ_sf"/>
</dbReference>
<feature type="domain" description="Peptidase A2" evidence="4">
    <location>
        <begin position="53"/>
        <end position="135"/>
    </location>
</feature>
<dbReference type="CDD" id="cd05483">
    <property type="entry name" value="retropepsin_like_bacteria"/>
    <property type="match status" value="1"/>
</dbReference>
<dbReference type="EMBL" id="JACLCP010000002">
    <property type="protein sequence ID" value="MBC2845088.1"/>
    <property type="molecule type" value="Genomic_DNA"/>
</dbReference>
<evidence type="ECO:0000256" key="1">
    <source>
        <dbReference type="ARBA" id="ARBA00022801"/>
    </source>
</evidence>
<keyword evidence="6" id="KW-1185">Reference proteome</keyword>
<sequence>MKKFLSITCILIILLCHSCNSFGQDQPLAQIPFALNDDGHIIISLKINNHTVSNFVLDTGASVTVIDKTIVNELSLPLQDIAAKITGTSGVNDDVKKTQKQQVALSDVVVLNDIEMYVSDLSHLGNIKGLIGFDLFKEFVSETNFDTKTISFYKPKGKPDTKGYKSISFNESFCTPEIKLSVTLSDNTSLSGKVFFDTGDMSTPFTFSSPFVKKHKLQSKFDTLVTTESRGINSKSSNKVGAASSINIKGFELSEMPVTLSNSTQGMLSIEPYMGNLGLEYISKFNFILDYNKKKIFLKPNATYHDVFNFPIGGVRLEKKGKEIFIRSVAKPSAAYDKGIRAGQQLISIDGVAGESLTYYKDILKKENKEVTLIIKLEDGTLKTIVVLLSKLI</sequence>
<dbReference type="InterPro" id="IPR001478">
    <property type="entry name" value="PDZ"/>
</dbReference>
<dbReference type="AlphaFoldDB" id="A0A842IWA6"/>
<accession>A0A842IWA6</accession>
<dbReference type="GO" id="GO:0004190">
    <property type="term" value="F:aspartic-type endopeptidase activity"/>
    <property type="evidence" value="ECO:0007669"/>
    <property type="project" value="InterPro"/>
</dbReference>
<evidence type="ECO:0000259" key="4">
    <source>
        <dbReference type="PROSITE" id="PS50175"/>
    </source>
</evidence>
<feature type="signal peptide" evidence="2">
    <location>
        <begin position="1"/>
        <end position="23"/>
    </location>
</feature>
<dbReference type="InterPro" id="IPR001969">
    <property type="entry name" value="Aspartic_peptidase_AS"/>
</dbReference>
<evidence type="ECO:0000259" key="3">
    <source>
        <dbReference type="PROSITE" id="PS50106"/>
    </source>
</evidence>
<comment type="caution">
    <text evidence="5">The sequence shown here is derived from an EMBL/GenBank/DDBJ whole genome shotgun (WGS) entry which is preliminary data.</text>
</comment>
<evidence type="ECO:0000313" key="5">
    <source>
        <dbReference type="EMBL" id="MBC2845088.1"/>
    </source>
</evidence>
<dbReference type="InterPro" id="IPR041489">
    <property type="entry name" value="PDZ_6"/>
</dbReference>
<dbReference type="GO" id="GO:0006508">
    <property type="term" value="P:proteolysis"/>
    <property type="evidence" value="ECO:0007669"/>
    <property type="project" value="UniProtKB-KW"/>
</dbReference>
<dbReference type="Proteomes" id="UP000533900">
    <property type="component" value="Unassembled WGS sequence"/>
</dbReference>
<dbReference type="SMART" id="SM00228">
    <property type="entry name" value="PDZ"/>
    <property type="match status" value="1"/>
</dbReference>
<dbReference type="PROSITE" id="PS50175">
    <property type="entry name" value="ASP_PROT_RETROV"/>
    <property type="match status" value="1"/>
</dbReference>
<dbReference type="Gene3D" id="2.40.70.10">
    <property type="entry name" value="Acid Proteases"/>
    <property type="match status" value="2"/>
</dbReference>
<dbReference type="Pfam" id="PF13650">
    <property type="entry name" value="Asp_protease_2"/>
    <property type="match status" value="1"/>
</dbReference>
<feature type="domain" description="PDZ" evidence="3">
    <location>
        <begin position="295"/>
        <end position="379"/>
    </location>
</feature>
<dbReference type="InterPro" id="IPR021109">
    <property type="entry name" value="Peptidase_aspartic_dom_sf"/>
</dbReference>
<proteinExistence type="predicted"/>
<reference evidence="5" key="1">
    <citation type="submission" date="2020-08" db="EMBL/GenBank/DDBJ databases">
        <title>Winogradskyella ouciana sp. nov., isolated from the hadal seawater of the Mariana Trench.</title>
        <authorList>
            <person name="He X."/>
        </authorList>
    </citation>
    <scope>NUCLEOTIDE SEQUENCE [LARGE SCALE GENOMIC DNA]</scope>
    <source>
        <strain evidence="5">KCTC 52348</strain>
    </source>
</reference>
<dbReference type="RefSeq" id="WP_185788806.1">
    <property type="nucleotide sequence ID" value="NZ_JACLCP010000002.1"/>
</dbReference>
<dbReference type="PROSITE" id="PS50106">
    <property type="entry name" value="PDZ"/>
    <property type="match status" value="1"/>
</dbReference>
<dbReference type="InterPro" id="IPR001995">
    <property type="entry name" value="Peptidase_A2_cat"/>
</dbReference>
<protein>
    <submittedName>
        <fullName evidence="5">Aspartyl protease family protein</fullName>
    </submittedName>
</protein>
<keyword evidence="2" id="KW-0732">Signal</keyword>
<dbReference type="InterPro" id="IPR034122">
    <property type="entry name" value="Retropepsin-like_bacterial"/>
</dbReference>
<dbReference type="PROSITE" id="PS00141">
    <property type="entry name" value="ASP_PROTEASE"/>
    <property type="match status" value="1"/>
</dbReference>
<keyword evidence="1" id="KW-0378">Hydrolase</keyword>
<keyword evidence="5" id="KW-0645">Protease</keyword>
<evidence type="ECO:0000256" key="2">
    <source>
        <dbReference type="SAM" id="SignalP"/>
    </source>
</evidence>
<dbReference type="SUPFAM" id="SSF50156">
    <property type="entry name" value="PDZ domain-like"/>
    <property type="match status" value="1"/>
</dbReference>
<organism evidence="5 6">
    <name type="scientific">Winogradskyella flava</name>
    <dbReference type="NCBI Taxonomy" id="1884876"/>
    <lineage>
        <taxon>Bacteria</taxon>
        <taxon>Pseudomonadati</taxon>
        <taxon>Bacteroidota</taxon>
        <taxon>Flavobacteriia</taxon>
        <taxon>Flavobacteriales</taxon>
        <taxon>Flavobacteriaceae</taxon>
        <taxon>Winogradskyella</taxon>
    </lineage>
</organism>
<name>A0A842IWA6_9FLAO</name>
<gene>
    <name evidence="5" type="ORF">H7F21_08290</name>
</gene>
<feature type="chain" id="PRO_5032988392" evidence="2">
    <location>
        <begin position="24"/>
        <end position="393"/>
    </location>
</feature>
<evidence type="ECO:0000313" key="6">
    <source>
        <dbReference type="Proteomes" id="UP000533900"/>
    </source>
</evidence>
<dbReference type="Pfam" id="PF17820">
    <property type="entry name" value="PDZ_6"/>
    <property type="match status" value="1"/>
</dbReference>
<dbReference type="Gene3D" id="2.30.42.10">
    <property type="match status" value="1"/>
</dbReference>
<dbReference type="SUPFAM" id="SSF50630">
    <property type="entry name" value="Acid proteases"/>
    <property type="match status" value="1"/>
</dbReference>